<proteinExistence type="inferred from homology"/>
<dbReference type="Pfam" id="PF00400">
    <property type="entry name" value="WD40"/>
    <property type="match status" value="6"/>
</dbReference>
<keyword evidence="10" id="KW-0539">Nucleus</keyword>
<evidence type="ECO:0000256" key="1">
    <source>
        <dbReference type="ARBA" id="ARBA00004123"/>
    </source>
</evidence>
<sequence length="809" mass="89754">MDVKVRYRSASCNRNPQSLDWGFNNLLCYAACNAVLIYDPQANGGTGNVVCTLVNHTSRVNCVRWIYRGGNPEHALLSTSVDKTVTLWKGQGACFSRASVLVGHTGAVTTADGIYLGDSDNSPITVVSAAADSTIRTWLVMPDNETKCTQVIDLKHGFALDVKLTFLPSLNVPVFAYGGDDMLVHMYARNPTGEFCKCHTFQGHEDWVRGIDFVTYENKHVLLASCGQDGLVRVWKVSPAASDSHVKNDKVGIENEVKVKESLLTVHTEGETQSFSVTLETVLAGHENWVYSVRWHPRTVQGNGTYSLLSASIDKTLILWEPDESSGLWIDKVRLGEVGGNSLGFYGAVLSPDGRTIFGHGFQGAFHAWKLQAAGNEQEASSWQPMVTMGGHFDEVRDLAWDPKGAYLLSCSKDQTTRLHAPWVTVDDKSWKEVARPQVHGYDMNCIAVVDSLHFVSGAEEKVLRAFEGTQNFVDNFNRICKVDLNLKQKCKELAEGASVPSLGLSNKAVFKKDLINTSSNEEEKHPKDQYPEFYFVAVDLTEPPTEENLLQNTLWTEEQKLYGHGYELFTVAVSHDGALLASACKASNQQHAAVFLWDTATWKLIGKLVFHNLTITQMAFSPDDNYLLTVSRDRSWCVYQRNTPDNSFSSIAHSDKTNAIHQRIIWSCSWSHDSQHFATASRDKKVVVWGKHDAHAKGSLGPFESRLELDTEDSATAVDFAPCLTGSKSYVIAVGLDNGSIFLYQWNESSCTVCAMLRATHAHHLTVKRLKFSPCIDLANEDEINSRKIFHLASSGDDHFVCVYSISE</sequence>
<evidence type="ECO:0000256" key="10">
    <source>
        <dbReference type="ARBA" id="ARBA00023242"/>
    </source>
</evidence>
<keyword evidence="7 11" id="KW-0853">WD repeat</keyword>
<evidence type="ECO:0000256" key="2">
    <source>
        <dbReference type="ARBA" id="ARBA00004496"/>
    </source>
</evidence>
<feature type="repeat" description="WD" evidence="11">
    <location>
        <begin position="201"/>
        <end position="238"/>
    </location>
</feature>
<dbReference type="EMBL" id="GGLE01002324">
    <property type="protein sequence ID" value="MBY06450.1"/>
    <property type="molecule type" value="Transcribed_RNA"/>
</dbReference>
<evidence type="ECO:0000256" key="4">
    <source>
        <dbReference type="ARBA" id="ARBA00005881"/>
    </source>
</evidence>
<evidence type="ECO:0000256" key="11">
    <source>
        <dbReference type="PROSITE-ProRule" id="PRU00221"/>
    </source>
</evidence>
<evidence type="ECO:0000256" key="5">
    <source>
        <dbReference type="ARBA" id="ARBA00020267"/>
    </source>
</evidence>
<keyword evidence="6" id="KW-0963">Cytoplasm</keyword>
<evidence type="ECO:0000313" key="12">
    <source>
        <dbReference type="EMBL" id="MBY06450.1"/>
    </source>
</evidence>
<dbReference type="InterPro" id="IPR036322">
    <property type="entry name" value="WD40_repeat_dom_sf"/>
</dbReference>
<evidence type="ECO:0000256" key="3">
    <source>
        <dbReference type="ARBA" id="ARBA00005043"/>
    </source>
</evidence>
<keyword evidence="9" id="KW-0677">Repeat</keyword>
<dbReference type="GO" id="GO:0002098">
    <property type="term" value="P:tRNA wobble uridine modification"/>
    <property type="evidence" value="ECO:0007669"/>
    <property type="project" value="InterPro"/>
</dbReference>
<reference evidence="12" key="1">
    <citation type="submission" date="2018-03" db="EMBL/GenBank/DDBJ databases">
        <title>The relapsing fever spirochete Borrelia turicatae persists in the highly oxidative environment of its soft-bodied tick vector.</title>
        <authorList>
            <person name="Bourret T.J."/>
            <person name="Boyle W.K."/>
            <person name="Valenzuela J.G."/>
            <person name="Oliveira F."/>
            <person name="Lopez J.E."/>
        </authorList>
    </citation>
    <scope>NUCLEOTIDE SEQUENCE</scope>
    <source>
        <strain evidence="12">Kansas strain/isolate</strain>
        <tissue evidence="12">Salivary glands</tissue>
    </source>
</reference>
<accession>A0A2R5LAE9</accession>
<feature type="repeat" description="WD" evidence="11">
    <location>
        <begin position="389"/>
        <end position="419"/>
    </location>
</feature>
<dbReference type="GO" id="GO:0005634">
    <property type="term" value="C:nucleus"/>
    <property type="evidence" value="ECO:0007669"/>
    <property type="project" value="UniProtKB-SubCell"/>
</dbReference>
<dbReference type="InterPro" id="IPR037289">
    <property type="entry name" value="Elp2"/>
</dbReference>
<dbReference type="InterPro" id="IPR001680">
    <property type="entry name" value="WD40_rpt"/>
</dbReference>
<dbReference type="InterPro" id="IPR015943">
    <property type="entry name" value="WD40/YVTN_repeat-like_dom_sf"/>
</dbReference>
<evidence type="ECO:0000256" key="7">
    <source>
        <dbReference type="ARBA" id="ARBA00022574"/>
    </source>
</evidence>
<feature type="repeat" description="WD" evidence="11">
    <location>
        <begin position="659"/>
        <end position="690"/>
    </location>
</feature>
<dbReference type="UniPathway" id="UPA00988"/>
<dbReference type="GO" id="GO:0033588">
    <property type="term" value="C:elongator holoenzyme complex"/>
    <property type="evidence" value="ECO:0007669"/>
    <property type="project" value="InterPro"/>
</dbReference>
<dbReference type="FunFam" id="2.130.10.10:FF:000400">
    <property type="entry name" value="Elongator acetyltransferase complex subunit 2"/>
    <property type="match status" value="1"/>
</dbReference>
<dbReference type="SMART" id="SM00320">
    <property type="entry name" value="WD40"/>
    <property type="match status" value="11"/>
</dbReference>
<comment type="similarity">
    <text evidence="4">Belongs to the WD repeat ELP2 family.</text>
</comment>
<dbReference type="Gene3D" id="2.130.10.10">
    <property type="entry name" value="YVTN repeat-like/Quinoprotein amine dehydrogenase"/>
    <property type="match status" value="5"/>
</dbReference>
<dbReference type="SUPFAM" id="SSF50978">
    <property type="entry name" value="WD40 repeat-like"/>
    <property type="match status" value="3"/>
</dbReference>
<dbReference type="PANTHER" id="PTHR44111">
    <property type="entry name" value="ELONGATOR COMPLEX PROTEIN 2"/>
    <property type="match status" value="1"/>
</dbReference>
<feature type="repeat" description="WD" evidence="11">
    <location>
        <begin position="283"/>
        <end position="321"/>
    </location>
</feature>
<dbReference type="AlphaFoldDB" id="A0A2R5LAE9"/>
<protein>
    <recommendedName>
        <fullName evidence="5">Elongator complex protein 2</fullName>
    </recommendedName>
</protein>
<name>A0A2R5LAE9_9ACAR</name>
<evidence type="ECO:0000256" key="8">
    <source>
        <dbReference type="ARBA" id="ARBA00022694"/>
    </source>
</evidence>
<comment type="pathway">
    <text evidence="3">tRNA modification; 5-methoxycarbonylmethyl-2-thiouridine-tRNA biosynthesis.</text>
</comment>
<dbReference type="PROSITE" id="PS50082">
    <property type="entry name" value="WD_REPEATS_2"/>
    <property type="match status" value="4"/>
</dbReference>
<dbReference type="PANTHER" id="PTHR44111:SF1">
    <property type="entry name" value="ELONGATOR COMPLEX PROTEIN 2"/>
    <property type="match status" value="1"/>
</dbReference>
<organism evidence="12">
    <name type="scientific">Ornithodoros turicata</name>
    <dbReference type="NCBI Taxonomy" id="34597"/>
    <lineage>
        <taxon>Eukaryota</taxon>
        <taxon>Metazoa</taxon>
        <taxon>Ecdysozoa</taxon>
        <taxon>Arthropoda</taxon>
        <taxon>Chelicerata</taxon>
        <taxon>Arachnida</taxon>
        <taxon>Acari</taxon>
        <taxon>Parasitiformes</taxon>
        <taxon>Ixodida</taxon>
        <taxon>Ixodoidea</taxon>
        <taxon>Argasidae</taxon>
        <taxon>Ornithodorinae</taxon>
        <taxon>Ornithodoros</taxon>
    </lineage>
</organism>
<comment type="subcellular location">
    <subcellularLocation>
        <location evidence="2">Cytoplasm</location>
    </subcellularLocation>
    <subcellularLocation>
        <location evidence="1">Nucleus</location>
    </subcellularLocation>
</comment>
<evidence type="ECO:0000256" key="6">
    <source>
        <dbReference type="ARBA" id="ARBA00022490"/>
    </source>
</evidence>
<dbReference type="GO" id="GO:0005737">
    <property type="term" value="C:cytoplasm"/>
    <property type="evidence" value="ECO:0007669"/>
    <property type="project" value="UniProtKB-SubCell"/>
</dbReference>
<keyword evidence="8" id="KW-0819">tRNA processing</keyword>
<evidence type="ECO:0000256" key="9">
    <source>
        <dbReference type="ARBA" id="ARBA00022737"/>
    </source>
</evidence>